<dbReference type="PANTHER" id="PTHR30203:SF32">
    <property type="entry name" value="CATION EFFLUX SYSTEM PROTEIN CUSC"/>
    <property type="match status" value="1"/>
</dbReference>
<sequence>MGAVLALALAGCSVEPKYVQPAAPVPPSWPVGDAYLINSEATLPAVTYRDIFRDARLQKLIAQALTQNRDLRVAAANIRVAREQYRIQRAERLPEVTAGAGATVSNGQSGSASAGSGTRTRFTADAGITGFELDLFGRVASLTRAEQNRYFATEAGARATWLTLVGDIADAWLRYAADASLLKIAQDTASNAENSVRLTRARLEGGIAPRTDLRQAEQVLEGARADLAEQRTALAQDVNALQLLIGAPVDPALLPASLDEAAPTITELPAGVDSSILLRRPDVVQAEYALRAANAEIGAARAALFPRISLTGLLGLASNALTGLFSGGGFNWSGGADASYSIFNAGAGRANVRLSEAQREAAVASYERAIQSAFREVADALARRGTITEQLRATEAQTNAAADTFRLAEARYRGGIDTFLSSLDAQRSLYSARRTLVNTRLVRASNLVTLYRTLGGDSLLQVTSQGPQAAIPQP</sequence>
<name>A0A2K8MET9_9SPHN</name>
<keyword evidence="2" id="KW-0564">Palmitate</keyword>
<reference evidence="3 4" key="1">
    <citation type="submission" date="2017-11" db="EMBL/GenBank/DDBJ databases">
        <title>Complete genome sequence of Sphingomonas sp. Strain Cra20, a psychrotolerant potential plant growth promoting rhizobacteria.</title>
        <authorList>
            <person name="Luo Y."/>
        </authorList>
    </citation>
    <scope>NUCLEOTIDE SEQUENCE [LARGE SCALE GENOMIC DNA]</scope>
    <source>
        <strain evidence="3 4">Cra20</strain>
    </source>
</reference>
<evidence type="ECO:0000256" key="2">
    <source>
        <dbReference type="RuleBase" id="RU362097"/>
    </source>
</evidence>
<organism evidence="3 4">
    <name type="scientific">Sphingomonas psychrotolerans</name>
    <dbReference type="NCBI Taxonomy" id="1327635"/>
    <lineage>
        <taxon>Bacteria</taxon>
        <taxon>Pseudomonadati</taxon>
        <taxon>Pseudomonadota</taxon>
        <taxon>Alphaproteobacteria</taxon>
        <taxon>Sphingomonadales</taxon>
        <taxon>Sphingomonadaceae</taxon>
        <taxon>Sphingomonas</taxon>
    </lineage>
</organism>
<accession>A0A2K8MET9</accession>
<protein>
    <submittedName>
        <fullName evidence="3">Transporter</fullName>
    </submittedName>
</protein>
<dbReference type="Proteomes" id="UP000229081">
    <property type="component" value="Chromosome"/>
</dbReference>
<dbReference type="GO" id="GO:0005886">
    <property type="term" value="C:plasma membrane"/>
    <property type="evidence" value="ECO:0007669"/>
    <property type="project" value="UniProtKB-SubCell"/>
</dbReference>
<proteinExistence type="inferred from homology"/>
<dbReference type="Gene3D" id="1.20.1600.10">
    <property type="entry name" value="Outer membrane efflux proteins (OEP)"/>
    <property type="match status" value="1"/>
</dbReference>
<dbReference type="InterPro" id="IPR010131">
    <property type="entry name" value="MdtP/NodT-like"/>
</dbReference>
<comment type="subcellular location">
    <subcellularLocation>
        <location evidence="2">Cell membrane</location>
        <topology evidence="2">Lipid-anchor</topology>
    </subcellularLocation>
</comment>
<dbReference type="AlphaFoldDB" id="A0A2K8MET9"/>
<dbReference type="RefSeq" id="WP_100282191.1">
    <property type="nucleotide sequence ID" value="NZ_CP024923.1"/>
</dbReference>
<gene>
    <name evidence="3" type="ORF">CVN68_10680</name>
</gene>
<evidence type="ECO:0000256" key="1">
    <source>
        <dbReference type="ARBA" id="ARBA00007613"/>
    </source>
</evidence>
<dbReference type="OrthoDB" id="7181739at2"/>
<dbReference type="EMBL" id="CP024923">
    <property type="protein sequence ID" value="ATY32383.1"/>
    <property type="molecule type" value="Genomic_DNA"/>
</dbReference>
<dbReference type="PANTHER" id="PTHR30203">
    <property type="entry name" value="OUTER MEMBRANE CATION EFFLUX PROTEIN"/>
    <property type="match status" value="1"/>
</dbReference>
<dbReference type="Gene3D" id="2.20.200.10">
    <property type="entry name" value="Outer membrane efflux proteins (OEP)"/>
    <property type="match status" value="1"/>
</dbReference>
<dbReference type="NCBIfam" id="TIGR01845">
    <property type="entry name" value="outer_NodT"/>
    <property type="match status" value="1"/>
</dbReference>
<keyword evidence="2" id="KW-1134">Transmembrane beta strand</keyword>
<keyword evidence="2" id="KW-0812">Transmembrane</keyword>
<dbReference type="Pfam" id="PF02321">
    <property type="entry name" value="OEP"/>
    <property type="match status" value="2"/>
</dbReference>
<dbReference type="GO" id="GO:0015562">
    <property type="term" value="F:efflux transmembrane transporter activity"/>
    <property type="evidence" value="ECO:0007669"/>
    <property type="project" value="InterPro"/>
</dbReference>
<comment type="similarity">
    <text evidence="1 2">Belongs to the outer membrane factor (OMF) (TC 1.B.17) family.</text>
</comment>
<keyword evidence="2" id="KW-0472">Membrane</keyword>
<evidence type="ECO:0000313" key="3">
    <source>
        <dbReference type="EMBL" id="ATY32383.1"/>
    </source>
</evidence>
<evidence type="ECO:0000313" key="4">
    <source>
        <dbReference type="Proteomes" id="UP000229081"/>
    </source>
</evidence>
<dbReference type="InterPro" id="IPR003423">
    <property type="entry name" value="OMP_efflux"/>
</dbReference>
<dbReference type="SUPFAM" id="SSF56954">
    <property type="entry name" value="Outer membrane efflux proteins (OEP)"/>
    <property type="match status" value="1"/>
</dbReference>
<keyword evidence="2" id="KW-0449">Lipoprotein</keyword>
<keyword evidence="4" id="KW-1185">Reference proteome</keyword>
<dbReference type="KEGG" id="sphc:CVN68_10680"/>